<feature type="compositionally biased region" description="Basic and acidic residues" evidence="1">
    <location>
        <begin position="46"/>
        <end position="56"/>
    </location>
</feature>
<evidence type="ECO:0000313" key="2">
    <source>
        <dbReference type="EMBL" id="CAD9244237.1"/>
    </source>
</evidence>
<accession>A0A7S1TQZ5</accession>
<sequence>MMSRGPIDEPSSVDWDKEWKKVSSQAPVPEQKEVVEEEEVAVPLPKADRPKGMDGMNELERNTVRATRRVAGLGKEVVRNVEDTAAKAKKIKAPKTPKVKVKVPSWKRLSGDWRFWVGVLGTCRRCLTPKPSANPNPNAPPQKLTSACLPSTPYHRSCGFLWHLLDHCDLAVRRRGHDHLSAQAAQPRFGMKLLH</sequence>
<evidence type="ECO:0000256" key="1">
    <source>
        <dbReference type="SAM" id="MobiDB-lite"/>
    </source>
</evidence>
<dbReference type="AlphaFoldDB" id="A0A7S1TQZ5"/>
<organism evidence="2">
    <name type="scientific">Phaeomonas parva</name>
    <dbReference type="NCBI Taxonomy" id="124430"/>
    <lineage>
        <taxon>Eukaryota</taxon>
        <taxon>Sar</taxon>
        <taxon>Stramenopiles</taxon>
        <taxon>Ochrophyta</taxon>
        <taxon>Pinguiophyceae</taxon>
        <taxon>Pinguiochrysidales</taxon>
        <taxon>Pinguiochrysidaceae</taxon>
        <taxon>Phaeomonas</taxon>
    </lineage>
</organism>
<protein>
    <submittedName>
        <fullName evidence="2">Uncharacterized protein</fullName>
    </submittedName>
</protein>
<dbReference type="EMBL" id="HBGJ01004354">
    <property type="protein sequence ID" value="CAD9244237.1"/>
    <property type="molecule type" value="Transcribed_RNA"/>
</dbReference>
<name>A0A7S1TQZ5_9STRA</name>
<gene>
    <name evidence="2" type="ORF">PPAR1163_LOCUS2585</name>
</gene>
<proteinExistence type="predicted"/>
<reference evidence="2" key="1">
    <citation type="submission" date="2021-01" db="EMBL/GenBank/DDBJ databases">
        <authorList>
            <person name="Corre E."/>
            <person name="Pelletier E."/>
            <person name="Niang G."/>
            <person name="Scheremetjew M."/>
            <person name="Finn R."/>
            <person name="Kale V."/>
            <person name="Holt S."/>
            <person name="Cochrane G."/>
            <person name="Meng A."/>
            <person name="Brown T."/>
            <person name="Cohen L."/>
        </authorList>
    </citation>
    <scope>NUCLEOTIDE SEQUENCE</scope>
    <source>
        <strain evidence="2">CCMP2877</strain>
    </source>
</reference>
<feature type="region of interest" description="Disordered" evidence="1">
    <location>
        <begin position="1"/>
        <end position="56"/>
    </location>
</feature>